<organism evidence="3 4">
    <name type="scientific">Trichogramma brassicae</name>
    <dbReference type="NCBI Taxonomy" id="86971"/>
    <lineage>
        <taxon>Eukaryota</taxon>
        <taxon>Metazoa</taxon>
        <taxon>Ecdysozoa</taxon>
        <taxon>Arthropoda</taxon>
        <taxon>Hexapoda</taxon>
        <taxon>Insecta</taxon>
        <taxon>Pterygota</taxon>
        <taxon>Neoptera</taxon>
        <taxon>Endopterygota</taxon>
        <taxon>Hymenoptera</taxon>
        <taxon>Apocrita</taxon>
        <taxon>Proctotrupomorpha</taxon>
        <taxon>Chalcidoidea</taxon>
        <taxon>Trichogrammatidae</taxon>
        <taxon>Trichogramma</taxon>
    </lineage>
</organism>
<dbReference type="Proteomes" id="UP000479190">
    <property type="component" value="Unassembled WGS sequence"/>
</dbReference>
<dbReference type="AlphaFoldDB" id="A0A6H5IUZ1"/>
<evidence type="ECO:0000256" key="2">
    <source>
        <dbReference type="SAM" id="Phobius"/>
    </source>
</evidence>
<evidence type="ECO:0008006" key="5">
    <source>
        <dbReference type="Google" id="ProtNLM"/>
    </source>
</evidence>
<protein>
    <recommendedName>
        <fullName evidence="5">G-protein coupled receptors family 2 profile 2 domain-containing protein</fullName>
    </recommendedName>
</protein>
<feature type="transmembrane region" description="Helical" evidence="2">
    <location>
        <begin position="551"/>
        <end position="573"/>
    </location>
</feature>
<dbReference type="PANTHER" id="PTHR46953:SF1">
    <property type="entry name" value="G-PROTEIN COUPLED RECEPTOR MTH-LIKE 1-RELATED"/>
    <property type="match status" value="1"/>
</dbReference>
<evidence type="ECO:0000313" key="3">
    <source>
        <dbReference type="EMBL" id="CAB0040871.1"/>
    </source>
</evidence>
<keyword evidence="2" id="KW-0472">Membrane</keyword>
<evidence type="ECO:0000256" key="1">
    <source>
        <dbReference type="SAM" id="MobiDB-lite"/>
    </source>
</evidence>
<proteinExistence type="predicted"/>
<reference evidence="3 4" key="1">
    <citation type="submission" date="2020-02" db="EMBL/GenBank/DDBJ databases">
        <authorList>
            <person name="Ferguson B K."/>
        </authorList>
    </citation>
    <scope>NUCLEOTIDE SEQUENCE [LARGE SCALE GENOMIC DNA]</scope>
</reference>
<dbReference type="InterPro" id="IPR052808">
    <property type="entry name" value="GPCR_Mth-like"/>
</dbReference>
<feature type="transmembrane region" description="Helical" evidence="2">
    <location>
        <begin position="521"/>
        <end position="539"/>
    </location>
</feature>
<gene>
    <name evidence="3" type="ORF">TBRA_LOCUS12565</name>
</gene>
<dbReference type="PANTHER" id="PTHR46953">
    <property type="entry name" value="G-PROTEIN COUPLED RECEPTOR MTH-LIKE 1-RELATED"/>
    <property type="match status" value="1"/>
</dbReference>
<keyword evidence="4" id="KW-1185">Reference proteome</keyword>
<evidence type="ECO:0000313" key="4">
    <source>
        <dbReference type="Proteomes" id="UP000479190"/>
    </source>
</evidence>
<keyword evidence="2" id="KW-1133">Transmembrane helix</keyword>
<name>A0A6H5IUZ1_9HYME</name>
<feature type="region of interest" description="Disordered" evidence="1">
    <location>
        <begin position="588"/>
        <end position="609"/>
    </location>
</feature>
<feature type="transmembrane region" description="Helical" evidence="2">
    <location>
        <begin position="410"/>
        <end position="431"/>
    </location>
</feature>
<sequence>MDNEQFLFRPPLVDALQLIFLYHECESIQVAKSIRDSLVARTTTMSCLCSDSIEQPGKLFQCRCCYCRCRPLHYCPICAARIERKKSRLDLDRARREKIWPLNAESCVTKKVAWKESRQGDTDFHSTSVIREFRVSSSRRISGRASRALYSVFARIIFTDICIVAASRCIEKKTLLAEAKAMAPTVRSGSCGGGGGRRRRVYVRHARSRREKIKKRRRLQKSCRGEKKHVYTNGNVDERQAFERPPTWLADVQPRNPVQPRALVLRSLFAPRPDHLHATVILPRAVCMQQFYIVLCRQGRAFQVRVMDLLQNFFAVSWYPILKLPRFETGQPRKGTGNDTAEILQRIRLGRSAYRRRTCSVPRSSARNTRPDLPQAEIWREAVLVLRTRLTPQPLLSGQLNNTTRSDMEILAYFFGPIGILLAINLLFFAATAHELTCGLWKGEFVKSTTESCSRKSRRADLYTIAARRSWARSSRSDMRRNYDNSMMQARGAQLMLLPLHLPALMRLAQRRQRRLDSWAALGKVCLKLVIVMGVPWIFDVLSWMAGGPDFLWYVTDLCNAAQGVLIFLVVGCQPQVRAALKRLWSRNPRANSNRQGNGLSTTSHGMPSMGDSFTQNPSTNMRVDAVQNDQSSVIISTPRSHYLVLRPGSSHFRATAPITTSVTERETGAVDGSRDNVARWSVSKRPIQLKYGTALPCVSPPSVIVLQGLIGVSFGLWLPAPGPHSLGWSL</sequence>
<keyword evidence="2" id="KW-0812">Transmembrane</keyword>
<accession>A0A6H5IUZ1</accession>
<feature type="compositionally biased region" description="Polar residues" evidence="1">
    <location>
        <begin position="589"/>
        <end position="609"/>
    </location>
</feature>
<dbReference type="Gene3D" id="1.20.1070.10">
    <property type="entry name" value="Rhodopsin 7-helix transmembrane proteins"/>
    <property type="match status" value="1"/>
</dbReference>
<dbReference type="EMBL" id="CADCXV010001062">
    <property type="protein sequence ID" value="CAB0040871.1"/>
    <property type="molecule type" value="Genomic_DNA"/>
</dbReference>